<evidence type="ECO:0000313" key="1">
    <source>
        <dbReference type="EMBL" id="OZG50063.1"/>
    </source>
</evidence>
<dbReference type="AlphaFoldDB" id="A0A261ET89"/>
<organism evidence="1 2">
    <name type="scientific">Bombiscardovia coagulans</name>
    <dbReference type="NCBI Taxonomy" id="686666"/>
    <lineage>
        <taxon>Bacteria</taxon>
        <taxon>Bacillati</taxon>
        <taxon>Actinomycetota</taxon>
        <taxon>Actinomycetes</taxon>
        <taxon>Bifidobacteriales</taxon>
        <taxon>Bifidobacteriaceae</taxon>
        <taxon>Bombiscardovia</taxon>
    </lineage>
</organism>
<gene>
    <name evidence="1" type="ORF">BOCO_0580</name>
</gene>
<reference evidence="1 2" key="1">
    <citation type="journal article" date="2017" name="BMC Genomics">
        <title>Comparative genomic and phylogenomic analyses of the Bifidobacteriaceae family.</title>
        <authorList>
            <person name="Lugli G.A."/>
            <person name="Milani C."/>
            <person name="Turroni F."/>
            <person name="Duranti S."/>
            <person name="Mancabelli L."/>
            <person name="Mangifesta M."/>
            <person name="Ferrario C."/>
            <person name="Modesto M."/>
            <person name="Mattarelli P."/>
            <person name="Jiri K."/>
            <person name="van Sinderen D."/>
            <person name="Ventura M."/>
        </authorList>
    </citation>
    <scope>NUCLEOTIDE SEQUENCE [LARGE SCALE GENOMIC DNA]</scope>
    <source>
        <strain evidence="1 2">DSM 22924</strain>
    </source>
</reference>
<sequence length="30" mass="3154">MELPEQIQSLTDGQRSTTPVAVIVPGSVLS</sequence>
<accession>A0A261ET89</accession>
<evidence type="ECO:0000313" key="2">
    <source>
        <dbReference type="Proteomes" id="UP000216004"/>
    </source>
</evidence>
<comment type="caution">
    <text evidence="1">The sequence shown here is derived from an EMBL/GenBank/DDBJ whole genome shotgun (WGS) entry which is preliminary data.</text>
</comment>
<name>A0A261ET89_9BIFI</name>
<proteinExistence type="predicted"/>
<dbReference type="Proteomes" id="UP000216004">
    <property type="component" value="Unassembled WGS sequence"/>
</dbReference>
<protein>
    <submittedName>
        <fullName evidence="1">Uncharacterized protein</fullName>
    </submittedName>
</protein>
<dbReference type="EMBL" id="MWWS01000004">
    <property type="protein sequence ID" value="OZG50063.1"/>
    <property type="molecule type" value="Genomic_DNA"/>
</dbReference>
<keyword evidence="2" id="KW-1185">Reference proteome</keyword>